<dbReference type="GO" id="GO:0004252">
    <property type="term" value="F:serine-type endopeptidase activity"/>
    <property type="evidence" value="ECO:0007669"/>
    <property type="project" value="InterPro"/>
</dbReference>
<dbReference type="InterPro" id="IPR034197">
    <property type="entry name" value="Peptidases_S8_3"/>
</dbReference>
<evidence type="ECO:0000259" key="8">
    <source>
        <dbReference type="Pfam" id="PF05922"/>
    </source>
</evidence>
<dbReference type="InterPro" id="IPR045051">
    <property type="entry name" value="SBT"/>
</dbReference>
<dbReference type="InterPro" id="IPR010259">
    <property type="entry name" value="S8pro/Inhibitor_I9"/>
</dbReference>
<name>A0A1D6I9M5_MAIZE</name>
<keyword evidence="3" id="KW-0732">Signal</keyword>
<comment type="caution">
    <text evidence="6">Lacks conserved residue(s) required for the propagation of feature annotation.</text>
</comment>
<sequence>MAAPLGFFCMLLLLLLQLGHSSCNNVYIVYMGARNPELHPALVRDAHHGMLAGLLGSEQAAKDAILYSYRHGFSGFAAVLTDSQAARLAGELTLHSSPFLHAQTFRFHVCVMLTKPLPLSCAFWLNLNCGIKRFAWGCASGIWPESASFRDDGMSEAPRRWKGQCVAGDRFNVSNCNRKIIGAKWYIKGYEAEYGKMNTTDIYEFMSARDAVGHGTHTASTAAGALVAGASFRGLAGGVARGGAPRARLAVYKVCWATGDCTSADILAAFDDAIHDGVDVLSVSLGQAPPLPAYVDDVLSIGSFHAVARGIVVVCSAGNSGPYSETVINSAPWLVTVAAGTIDRTFLAKIILGNNSTYVGQTLYSGKHPGNSMRIFYAEDVASNNADDTDARSCTAGSLNSTLVKGTVVLCFQTRAQRSAAVAVETVKKARGVGVIFAQFLTKDIASSFDIPCFQVDYQVGTAILAYTTSTRNPTVQFGSAKTILGELMGPEVAYFSSRGPSSLSPAVLKPDIAAPGVNILAAWTPAAAISSAIGSVKFKIDSGTSMSCPHISGVVALLKSMHPNWSPAAVKSALVTTASVHDTYGFEIVSEAAPYNQANPFDYGGGHVDPNSAAHPGLVYDMGTSDYVRFLCSMGYNVSAISSLAQQHETCQHTPKTQLNLNLPSISIPELRGRLTVSRTVTNVGSALTKYRARVEAPPGVDVTVSPSLLTFNSTVRKLTFKVTFQAKLKVQGRYYFGSLTWEDGVHAVRIPLVVRTMISKFYANS</sequence>
<evidence type="ECO:0000259" key="7">
    <source>
        <dbReference type="Pfam" id="PF00082"/>
    </source>
</evidence>
<dbReference type="ExpressionAtlas" id="A0A1D6I9M5">
    <property type="expression patterns" value="baseline and differential"/>
</dbReference>
<dbReference type="AlphaFoldDB" id="A0A1D6I9M5"/>
<dbReference type="InterPro" id="IPR015500">
    <property type="entry name" value="Peptidase_S8_subtilisin-rel"/>
</dbReference>
<dbReference type="PANTHER" id="PTHR10795">
    <property type="entry name" value="PROPROTEIN CONVERTASE SUBTILISIN/KEXIN"/>
    <property type="match status" value="1"/>
</dbReference>
<dbReference type="FunFam" id="3.40.50.200:FF:000006">
    <property type="entry name" value="Subtilisin-like protease SBT1.5"/>
    <property type="match status" value="1"/>
</dbReference>
<dbReference type="SUPFAM" id="SSF52743">
    <property type="entry name" value="Subtilisin-like"/>
    <property type="match status" value="1"/>
</dbReference>
<evidence type="ECO:0000256" key="1">
    <source>
        <dbReference type="ARBA" id="ARBA00011073"/>
    </source>
</evidence>
<feature type="domain" description="Inhibitor I9" evidence="8">
    <location>
        <begin position="26"/>
        <end position="89"/>
    </location>
</feature>
<dbReference type="InterPro" id="IPR000209">
    <property type="entry name" value="Peptidase_S8/S53_dom"/>
</dbReference>
<organism evidence="10">
    <name type="scientific">Zea mays</name>
    <name type="common">Maize</name>
    <dbReference type="NCBI Taxonomy" id="4577"/>
    <lineage>
        <taxon>Eukaryota</taxon>
        <taxon>Viridiplantae</taxon>
        <taxon>Streptophyta</taxon>
        <taxon>Embryophyta</taxon>
        <taxon>Tracheophyta</taxon>
        <taxon>Spermatophyta</taxon>
        <taxon>Magnoliopsida</taxon>
        <taxon>Liliopsida</taxon>
        <taxon>Poales</taxon>
        <taxon>Poaceae</taxon>
        <taxon>PACMAD clade</taxon>
        <taxon>Panicoideae</taxon>
        <taxon>Andropogonodae</taxon>
        <taxon>Andropogoneae</taxon>
        <taxon>Tripsacinae</taxon>
        <taxon>Zea</taxon>
    </lineage>
</organism>
<dbReference type="PRINTS" id="PR00723">
    <property type="entry name" value="SUBTILISIN"/>
</dbReference>
<evidence type="ECO:0000256" key="5">
    <source>
        <dbReference type="ARBA" id="ARBA00022825"/>
    </source>
</evidence>
<feature type="domain" description="Subtilisin-like protease fibronectin type-III" evidence="9">
    <location>
        <begin position="661"/>
        <end position="756"/>
    </location>
</feature>
<dbReference type="Gene3D" id="2.60.40.2310">
    <property type="match status" value="1"/>
</dbReference>
<keyword evidence="2 10" id="KW-0645">Protease</keyword>
<proteinExistence type="inferred from homology"/>
<gene>
    <name evidence="10" type="ORF">ZEAMMB73_Zm00001d021283</name>
</gene>
<dbReference type="Pfam" id="PF00082">
    <property type="entry name" value="Peptidase_S8"/>
    <property type="match status" value="1"/>
</dbReference>
<dbReference type="PROSITE" id="PS51892">
    <property type="entry name" value="SUBTILASE"/>
    <property type="match status" value="1"/>
</dbReference>
<evidence type="ECO:0000256" key="2">
    <source>
        <dbReference type="ARBA" id="ARBA00022670"/>
    </source>
</evidence>
<protein>
    <submittedName>
        <fullName evidence="10">Subtilisin-like protease SBT3.9</fullName>
    </submittedName>
</protein>
<dbReference type="Gene3D" id="3.40.50.200">
    <property type="entry name" value="Peptidase S8/S53 domain"/>
    <property type="match status" value="1"/>
</dbReference>
<keyword evidence="4" id="KW-0378">Hydrolase</keyword>
<dbReference type="PROSITE" id="PS00138">
    <property type="entry name" value="SUBTILASE_SER"/>
    <property type="match status" value="1"/>
</dbReference>
<dbReference type="Pfam" id="PF17766">
    <property type="entry name" value="fn3_6"/>
    <property type="match status" value="1"/>
</dbReference>
<dbReference type="InterPro" id="IPR041469">
    <property type="entry name" value="Subtilisin-like_FN3"/>
</dbReference>
<dbReference type="EMBL" id="CM007650">
    <property type="protein sequence ID" value="ONM56712.1"/>
    <property type="molecule type" value="Genomic_DNA"/>
</dbReference>
<reference evidence="10" key="1">
    <citation type="submission" date="2015-12" db="EMBL/GenBank/DDBJ databases">
        <title>Update maize B73 reference genome by single molecule sequencing technologies.</title>
        <authorList>
            <consortium name="Maize Genome Sequencing Project"/>
            <person name="Ware D."/>
        </authorList>
    </citation>
    <scope>NUCLEOTIDE SEQUENCE [LARGE SCALE GENOMIC DNA]</scope>
    <source>
        <tissue evidence="10">Seedling</tissue>
    </source>
</reference>
<dbReference type="Gene3D" id="3.50.30.30">
    <property type="match status" value="1"/>
</dbReference>
<evidence type="ECO:0000256" key="4">
    <source>
        <dbReference type="ARBA" id="ARBA00022801"/>
    </source>
</evidence>
<dbReference type="Gene3D" id="3.30.70.80">
    <property type="entry name" value="Peptidase S8 propeptide/proteinase inhibitor I9"/>
    <property type="match status" value="1"/>
</dbReference>
<evidence type="ECO:0000256" key="3">
    <source>
        <dbReference type="ARBA" id="ARBA00022729"/>
    </source>
</evidence>
<evidence type="ECO:0000256" key="6">
    <source>
        <dbReference type="PROSITE-ProRule" id="PRU01240"/>
    </source>
</evidence>
<dbReference type="Pfam" id="PF05922">
    <property type="entry name" value="Inhibitor_I9"/>
    <property type="match status" value="1"/>
</dbReference>
<comment type="similarity">
    <text evidence="1 6">Belongs to the peptidase S8 family.</text>
</comment>
<dbReference type="FunFam" id="3.50.30.30:FF:000005">
    <property type="entry name" value="subtilisin-like protease SBT1.5"/>
    <property type="match status" value="1"/>
</dbReference>
<dbReference type="CDD" id="cd02120">
    <property type="entry name" value="PA_subtilisin_like"/>
    <property type="match status" value="1"/>
</dbReference>
<dbReference type="InterPro" id="IPR023828">
    <property type="entry name" value="Peptidase_S8_Ser-AS"/>
</dbReference>
<dbReference type="GO" id="GO:0006508">
    <property type="term" value="P:proteolysis"/>
    <property type="evidence" value="ECO:0007669"/>
    <property type="project" value="UniProtKB-KW"/>
</dbReference>
<dbReference type="FunFam" id="2.60.40.2310:FF:000001">
    <property type="entry name" value="Subtilisin-like protease SBT1.5"/>
    <property type="match status" value="1"/>
</dbReference>
<dbReference type="CDD" id="cd04852">
    <property type="entry name" value="Peptidases_S8_3"/>
    <property type="match status" value="1"/>
</dbReference>
<feature type="domain" description="Peptidase S8/S53" evidence="7">
    <location>
        <begin position="200"/>
        <end position="583"/>
    </location>
</feature>
<evidence type="ECO:0000313" key="10">
    <source>
        <dbReference type="EMBL" id="ONM56712.1"/>
    </source>
</evidence>
<evidence type="ECO:0000259" key="9">
    <source>
        <dbReference type="Pfam" id="PF17766"/>
    </source>
</evidence>
<keyword evidence="5" id="KW-0720">Serine protease</keyword>
<dbReference type="InterPro" id="IPR037045">
    <property type="entry name" value="S8pro/Inhibitor_I9_sf"/>
</dbReference>
<dbReference type="InterPro" id="IPR036852">
    <property type="entry name" value="Peptidase_S8/S53_dom_sf"/>
</dbReference>
<accession>A0A1D6I9M5</accession>